<protein>
    <recommendedName>
        <fullName evidence="4">RING-type domain-containing protein</fullName>
    </recommendedName>
</protein>
<gene>
    <name evidence="5" type="ORF">CTEN210_17398</name>
</gene>
<evidence type="ECO:0000256" key="2">
    <source>
        <dbReference type="SAM" id="Phobius"/>
    </source>
</evidence>
<sequence>MKVDFISFLLFVAFVSIVSAAAKESTRKYSYSSIIQACPDFFNDNVYTNNNTAKDWQKEHPICDPDQVLTKEEKYNLSRSIHYYDEESSADFSVVLLNDFAFDIDGLHENDMLDTTDTGITEKIESNADSISEKLADMLRIKRNGEDESLLILIGIEDGEAEYDRIAISVSKGVVDANSIKYYFDSFLWKSGWANYTAAIEDLFREYVFQNEMQQKNDYLYDYTSSMSYIDGCDSFTDAIFTAFFMTWMAAAVISLTIRILRRIRLCCSAVMNCLSCLCCPCCPASDSTTNTSGNQRSNTSTANVRILRYQSRFAPNPSHPTTAKADNPFECHECIICMEPYASFQKRIGSDNQPLKIFSCGHSLDQECWREYQQKNPESRDNCPVCRQRVNSSSSTFASSSLPYENDPVPSTRSNGLNIYVELDSDEEVAILVHSRDENDYLENEMLTSTSNLRIARSHPSYGSTIDRHSSA</sequence>
<dbReference type="GO" id="GO:0008270">
    <property type="term" value="F:zinc ion binding"/>
    <property type="evidence" value="ECO:0007669"/>
    <property type="project" value="UniProtKB-KW"/>
</dbReference>
<name>A0AAD3DBG4_9STRA</name>
<dbReference type="AlphaFoldDB" id="A0AAD3DBG4"/>
<keyword evidence="1" id="KW-0863">Zinc-finger</keyword>
<dbReference type="Gene3D" id="3.30.40.10">
    <property type="entry name" value="Zinc/RING finger domain, C3HC4 (zinc finger)"/>
    <property type="match status" value="1"/>
</dbReference>
<keyword evidence="2" id="KW-0812">Transmembrane</keyword>
<organism evidence="5 6">
    <name type="scientific">Chaetoceros tenuissimus</name>
    <dbReference type="NCBI Taxonomy" id="426638"/>
    <lineage>
        <taxon>Eukaryota</taxon>
        <taxon>Sar</taxon>
        <taxon>Stramenopiles</taxon>
        <taxon>Ochrophyta</taxon>
        <taxon>Bacillariophyta</taxon>
        <taxon>Coscinodiscophyceae</taxon>
        <taxon>Chaetocerotophycidae</taxon>
        <taxon>Chaetocerotales</taxon>
        <taxon>Chaetocerotaceae</taxon>
        <taxon>Chaetoceros</taxon>
    </lineage>
</organism>
<dbReference type="InterPro" id="IPR013083">
    <property type="entry name" value="Znf_RING/FYVE/PHD"/>
</dbReference>
<dbReference type="Proteomes" id="UP001054902">
    <property type="component" value="Unassembled WGS sequence"/>
</dbReference>
<feature type="domain" description="RING-type" evidence="4">
    <location>
        <begin position="335"/>
        <end position="388"/>
    </location>
</feature>
<keyword evidence="1" id="KW-0479">Metal-binding</keyword>
<dbReference type="SMART" id="SM00184">
    <property type="entry name" value="RING"/>
    <property type="match status" value="1"/>
</dbReference>
<dbReference type="Gene3D" id="3.10.310.50">
    <property type="match status" value="1"/>
</dbReference>
<keyword evidence="3" id="KW-0732">Signal</keyword>
<keyword evidence="2" id="KW-0472">Membrane</keyword>
<accession>A0AAD3DBG4</accession>
<feature type="signal peptide" evidence="3">
    <location>
        <begin position="1"/>
        <end position="20"/>
    </location>
</feature>
<keyword evidence="2" id="KW-1133">Transmembrane helix</keyword>
<feature type="chain" id="PRO_5041995068" description="RING-type domain-containing protein" evidence="3">
    <location>
        <begin position="21"/>
        <end position="473"/>
    </location>
</feature>
<proteinExistence type="predicted"/>
<dbReference type="InterPro" id="IPR001841">
    <property type="entry name" value="Znf_RING"/>
</dbReference>
<keyword evidence="6" id="KW-1185">Reference proteome</keyword>
<comment type="caution">
    <text evidence="5">The sequence shown here is derived from an EMBL/GenBank/DDBJ whole genome shotgun (WGS) entry which is preliminary data.</text>
</comment>
<evidence type="ECO:0000313" key="5">
    <source>
        <dbReference type="EMBL" id="GFH60922.1"/>
    </source>
</evidence>
<feature type="transmembrane region" description="Helical" evidence="2">
    <location>
        <begin position="239"/>
        <end position="261"/>
    </location>
</feature>
<evidence type="ECO:0000313" key="6">
    <source>
        <dbReference type="Proteomes" id="UP001054902"/>
    </source>
</evidence>
<keyword evidence="1" id="KW-0862">Zinc</keyword>
<evidence type="ECO:0000259" key="4">
    <source>
        <dbReference type="PROSITE" id="PS50089"/>
    </source>
</evidence>
<reference evidence="5 6" key="1">
    <citation type="journal article" date="2021" name="Sci. Rep.">
        <title>The genome of the diatom Chaetoceros tenuissimus carries an ancient integrated fragment of an extant virus.</title>
        <authorList>
            <person name="Hongo Y."/>
            <person name="Kimura K."/>
            <person name="Takaki Y."/>
            <person name="Yoshida Y."/>
            <person name="Baba S."/>
            <person name="Kobayashi G."/>
            <person name="Nagasaki K."/>
            <person name="Hano T."/>
            <person name="Tomaru Y."/>
        </authorList>
    </citation>
    <scope>NUCLEOTIDE SEQUENCE [LARGE SCALE GENOMIC DNA]</scope>
    <source>
        <strain evidence="5 6">NIES-3715</strain>
    </source>
</reference>
<evidence type="ECO:0000256" key="3">
    <source>
        <dbReference type="SAM" id="SignalP"/>
    </source>
</evidence>
<dbReference type="PROSITE" id="PS50089">
    <property type="entry name" value="ZF_RING_2"/>
    <property type="match status" value="1"/>
</dbReference>
<dbReference type="EMBL" id="BLLK01000069">
    <property type="protein sequence ID" value="GFH60922.1"/>
    <property type="molecule type" value="Genomic_DNA"/>
</dbReference>
<evidence type="ECO:0000256" key="1">
    <source>
        <dbReference type="PROSITE-ProRule" id="PRU00175"/>
    </source>
</evidence>
<dbReference type="SUPFAM" id="SSF57850">
    <property type="entry name" value="RING/U-box"/>
    <property type="match status" value="1"/>
</dbReference>